<evidence type="ECO:0000313" key="3">
    <source>
        <dbReference type="EMBL" id="MBG0738000.1"/>
    </source>
</evidence>
<dbReference type="NCBIfam" id="NF038133">
    <property type="entry name" value="choice_anch_L"/>
    <property type="match status" value="1"/>
</dbReference>
<gene>
    <name evidence="3" type="ORF">IV500_00920</name>
</gene>
<dbReference type="RefSeq" id="WP_196394937.1">
    <property type="nucleotide sequence ID" value="NZ_JADNYM010000001.1"/>
</dbReference>
<evidence type="ECO:0000313" key="4">
    <source>
        <dbReference type="Proteomes" id="UP000655366"/>
    </source>
</evidence>
<dbReference type="InterPro" id="IPR001119">
    <property type="entry name" value="SLH_dom"/>
</dbReference>
<proteinExistence type="predicted"/>
<comment type="caution">
    <text evidence="3">The sequence shown here is derived from an EMBL/GenBank/DDBJ whole genome shotgun (WGS) entry which is preliminary data.</text>
</comment>
<accession>A0A931CK80</accession>
<sequence>MVPAASAAPSVDKAIVFSDVPEGMMYHREMSWLANENISTGWPDGTFRPLQAINRDAMAAFLYRLAGEPTYAPPAKSPFKDLSTTQQFYKEMTWLHKEGISTGWTEPDGSRTYRALQPINRDAMAAFLYRYAGSPNVNLPGGSPFTDITSSTQYYREMVWLQQSGITTGWPDGTYRPLQPINRDAMAAYLYRYSLPDAVSGVILAPEAIILKDGVGVQKVDPAKATVTLSPAAGPVPDVDAGDVLVAGISPATPDGLLVRVDIVATAADGTQVLTTKPATLTDAIFATDGAVTSSGTVVEQEFVPADGVAVIDLPVTGAGTGPLGIPQDRDGIAPGLDKRSGLPSGPDAGTTLYKKKFTYAEQLKKSTSGTAWKHVDVQGTGTLSLTAEFAIDSGVKATVDVGWTSLKEAKFTLDTSLTAESTVTAAGELKGSAQRSLGMVNTWANIQVGPVPVAVQFISSVDMNVASQWNAEASATAKASTSTSVGMAWKDGQFKKISEVDGDGMATLKGPTLTSSSSVAVGPTLSAKLYGMVGISAGFDVYANYATATGTCALDVGLDGRVALVAGIEVFGFKLTDDWEKEFKKSVNLWHGDACDGVQPPVDDVSKDVFGPGIALLGDGGLGDAAQWGQVPDYGPGGPAWILSTGRMQDSVGSPDNLASTSLGGAGSESLSQFIGGSPTYDAAEYWAKVVPTGHTLHVRFFFASEEYPEYVDSPFNDVMGVFVNGTNCALVPGTSLPVAVNNVNDHFNSKYYIDNSAGASGYSTAMDGLTVPITCSVPVTPGTPLTVRIAVADTSDGVLDSAVALLNGGIWSD</sequence>
<dbReference type="EMBL" id="JADNYM010000001">
    <property type="protein sequence ID" value="MBG0738000.1"/>
    <property type="molecule type" value="Genomic_DNA"/>
</dbReference>
<organism evidence="3 4">
    <name type="scientific">Arthrobacter terrae</name>
    <dbReference type="NCBI Taxonomy" id="2935737"/>
    <lineage>
        <taxon>Bacteria</taxon>
        <taxon>Bacillati</taxon>
        <taxon>Actinomycetota</taxon>
        <taxon>Actinomycetes</taxon>
        <taxon>Micrococcales</taxon>
        <taxon>Micrococcaceae</taxon>
        <taxon>Arthrobacter</taxon>
    </lineage>
</organism>
<feature type="compositionally biased region" description="Basic and acidic residues" evidence="1">
    <location>
        <begin position="328"/>
        <end position="341"/>
    </location>
</feature>
<dbReference type="AlphaFoldDB" id="A0A931CK80"/>
<feature type="region of interest" description="Disordered" evidence="1">
    <location>
        <begin position="323"/>
        <end position="349"/>
    </location>
</feature>
<protein>
    <submittedName>
        <fullName evidence="3">S-layer homology domain-containing protein</fullName>
    </submittedName>
</protein>
<evidence type="ECO:0000259" key="2">
    <source>
        <dbReference type="PROSITE" id="PS51272"/>
    </source>
</evidence>
<feature type="domain" description="SLH" evidence="2">
    <location>
        <begin position="13"/>
        <end position="76"/>
    </location>
</feature>
<evidence type="ECO:0000256" key="1">
    <source>
        <dbReference type="SAM" id="MobiDB-lite"/>
    </source>
</evidence>
<feature type="domain" description="SLH" evidence="2">
    <location>
        <begin position="141"/>
        <end position="204"/>
    </location>
</feature>
<dbReference type="PROSITE" id="PS51272">
    <property type="entry name" value="SLH"/>
    <property type="match status" value="2"/>
</dbReference>
<dbReference type="PANTHER" id="PTHR43308:SF5">
    <property type="entry name" value="S-LAYER PROTEIN _ PEPTIDOGLYCAN ENDO-BETA-N-ACETYLGLUCOSAMINIDASE"/>
    <property type="match status" value="1"/>
</dbReference>
<dbReference type="Proteomes" id="UP000655366">
    <property type="component" value="Unassembled WGS sequence"/>
</dbReference>
<dbReference type="PANTHER" id="PTHR43308">
    <property type="entry name" value="OUTER MEMBRANE PROTEIN ALPHA-RELATED"/>
    <property type="match status" value="1"/>
</dbReference>
<dbReference type="Pfam" id="PF00395">
    <property type="entry name" value="SLH"/>
    <property type="match status" value="2"/>
</dbReference>
<keyword evidence="4" id="KW-1185">Reference proteome</keyword>
<dbReference type="InterPro" id="IPR051465">
    <property type="entry name" value="Cell_Envelope_Struct_Comp"/>
</dbReference>
<dbReference type="InterPro" id="IPR049804">
    <property type="entry name" value="Choice_anch_L"/>
</dbReference>
<name>A0A931CK80_9MICC</name>
<reference evidence="3 4" key="1">
    <citation type="submission" date="2020-11" db="EMBL/GenBank/DDBJ databases">
        <title>Arthrobacter antarcticus sp. nov., isolated from Antarctic Soil.</title>
        <authorList>
            <person name="Li J."/>
        </authorList>
    </citation>
    <scope>NUCLEOTIDE SEQUENCE [LARGE SCALE GENOMIC DNA]</scope>
    <source>
        <strain evidence="3 4">Z1-20</strain>
    </source>
</reference>